<dbReference type="EMBL" id="JACOOK010000001">
    <property type="protein sequence ID" value="MBC5616060.1"/>
    <property type="molecule type" value="Genomic_DNA"/>
</dbReference>
<dbReference type="Proteomes" id="UP000636891">
    <property type="component" value="Unassembled WGS sequence"/>
</dbReference>
<gene>
    <name evidence="1" type="ORF">H8S08_03375</name>
</gene>
<dbReference type="PROSITE" id="PS51257">
    <property type="entry name" value="PROKAR_LIPOPROTEIN"/>
    <property type="match status" value="1"/>
</dbReference>
<evidence type="ECO:0000313" key="2">
    <source>
        <dbReference type="Proteomes" id="UP000636891"/>
    </source>
</evidence>
<organism evidence="1 2">
    <name type="scientific">Alistipes hominis</name>
    <dbReference type="NCBI Taxonomy" id="2763015"/>
    <lineage>
        <taxon>Bacteria</taxon>
        <taxon>Pseudomonadati</taxon>
        <taxon>Bacteroidota</taxon>
        <taxon>Bacteroidia</taxon>
        <taxon>Bacteroidales</taxon>
        <taxon>Rikenellaceae</taxon>
        <taxon>Alistipes</taxon>
    </lineage>
</organism>
<comment type="caution">
    <text evidence="1">The sequence shown here is derived from an EMBL/GenBank/DDBJ whole genome shotgun (WGS) entry which is preliminary data.</text>
</comment>
<name>A0ABR7CL00_9BACT</name>
<accession>A0ABR7CL00</accession>
<protein>
    <submittedName>
        <fullName evidence="1">6-bladed beta-propeller</fullName>
    </submittedName>
</protein>
<sequence>MLDLKNAKSVLDHFIRLSSICFLLSSCSGPRQDDNLMENKNLYSIDLDHSTKERSFVFSSIFCDLETIILDSEEKVIGNIDKIQADDSTIYILDINISKGVFKYSRNGNYIQQIGNIGSGPGEYIKPFDFTLDQKNRIIYILDGPRQRINKYEMTSGKYLGHFEINKDDPIRSYHIQYNDGVIFTDVYTLAPSKRDFLLQKLDTCKGKQQSTFLNATQYNKGWKNPSYIHDHVFYTVNEESSRFMQVFMNTIIYISREKVMPYLSLQSEDIMTAEDIASIEKNAPIHSVFDYIFSKNKIFDINSYFEHDGRIYFVYRNGLTSTFTTYDTETNETKLYDTIADDLLFEKDNMHVWFPKFGCAGNEGVYYYVNTNAIGNFMEGFSLNLFSKNLNKSDKLKKMKDDANPVIFFYKYKTLPDE</sequence>
<dbReference type="Gene3D" id="2.120.10.30">
    <property type="entry name" value="TolB, C-terminal domain"/>
    <property type="match status" value="1"/>
</dbReference>
<dbReference type="SUPFAM" id="SSF63825">
    <property type="entry name" value="YWTD domain"/>
    <property type="match status" value="1"/>
</dbReference>
<evidence type="ECO:0000313" key="1">
    <source>
        <dbReference type="EMBL" id="MBC5616060.1"/>
    </source>
</evidence>
<proteinExistence type="predicted"/>
<reference evidence="1 2" key="1">
    <citation type="submission" date="2020-08" db="EMBL/GenBank/DDBJ databases">
        <title>Genome public.</title>
        <authorList>
            <person name="Liu C."/>
            <person name="Sun Q."/>
        </authorList>
    </citation>
    <scope>NUCLEOTIDE SEQUENCE [LARGE SCALE GENOMIC DNA]</scope>
    <source>
        <strain evidence="1 2">New-7</strain>
    </source>
</reference>
<keyword evidence="2" id="KW-1185">Reference proteome</keyword>
<dbReference type="Pfam" id="PF17170">
    <property type="entry name" value="DUF5128"/>
    <property type="match status" value="1"/>
</dbReference>
<dbReference type="InterPro" id="IPR011042">
    <property type="entry name" value="6-blade_b-propeller_TolB-like"/>
</dbReference>